<protein>
    <recommendedName>
        <fullName evidence="2">Mu-like prophage I protein</fullName>
    </recommendedName>
</protein>
<gene>
    <name evidence="1" type="ORF">SDC9_132562</name>
</gene>
<accession>A0A645D895</accession>
<dbReference type="Pfam" id="PF10123">
    <property type="entry name" value="Mu-like_Pro"/>
    <property type="match status" value="1"/>
</dbReference>
<organism evidence="1">
    <name type="scientific">bioreactor metagenome</name>
    <dbReference type="NCBI Taxonomy" id="1076179"/>
    <lineage>
        <taxon>unclassified sequences</taxon>
        <taxon>metagenomes</taxon>
        <taxon>ecological metagenomes</taxon>
    </lineage>
</organism>
<dbReference type="InterPro" id="IPR012106">
    <property type="entry name" value="Phage_Mu_Gp1"/>
</dbReference>
<reference evidence="1" key="1">
    <citation type="submission" date="2019-08" db="EMBL/GenBank/DDBJ databases">
        <authorList>
            <person name="Kucharzyk K."/>
            <person name="Murdoch R.W."/>
            <person name="Higgins S."/>
            <person name="Loffler F."/>
        </authorList>
    </citation>
    <scope>NUCLEOTIDE SEQUENCE</scope>
</reference>
<proteinExistence type="predicted"/>
<name>A0A645D895_9ZZZZ</name>
<dbReference type="EMBL" id="VSSQ01033774">
    <property type="protein sequence ID" value="MPM85481.1"/>
    <property type="molecule type" value="Genomic_DNA"/>
</dbReference>
<comment type="caution">
    <text evidence="1">The sequence shown here is derived from an EMBL/GenBank/DDBJ whole genome shotgun (WGS) entry which is preliminary data.</text>
</comment>
<sequence>MEALGKTLDEVKSLKDAAAGGGAQPAEDEKVVANKAVCELLGLKAGAATDDVAAKIMELKGGTIDGVNVLDELKALKRKNQEREASDAVTLALKSGKITPAQKDWAKDYAMDNPKGFASFVEKAPQIVPMSEIAGGDNLALKGDEVDEATLLVCKQLGITAEDVKKYGKE</sequence>
<evidence type="ECO:0000313" key="1">
    <source>
        <dbReference type="EMBL" id="MPM85481.1"/>
    </source>
</evidence>
<dbReference type="AlphaFoldDB" id="A0A645D895"/>
<evidence type="ECO:0008006" key="2">
    <source>
        <dbReference type="Google" id="ProtNLM"/>
    </source>
</evidence>